<feature type="domain" description="Outer membrane protein beta-barrel" evidence="2">
    <location>
        <begin position="570"/>
        <end position="794"/>
    </location>
</feature>
<dbReference type="Proteomes" id="UP000027442">
    <property type="component" value="Unassembled WGS sequence"/>
</dbReference>
<evidence type="ECO:0000313" key="3">
    <source>
        <dbReference type="EMBL" id="KDR52328.1"/>
    </source>
</evidence>
<dbReference type="AlphaFoldDB" id="A0A069QHJ0"/>
<dbReference type="eggNOG" id="COG4206">
    <property type="taxonomic scope" value="Bacteria"/>
</dbReference>
<dbReference type="Pfam" id="PF14905">
    <property type="entry name" value="OMP_b-brl_3"/>
    <property type="match status" value="1"/>
</dbReference>
<keyword evidence="4" id="KW-1185">Reference proteome</keyword>
<accession>A0A069QHJ0</accession>
<dbReference type="SUPFAM" id="SSF49478">
    <property type="entry name" value="Cna protein B-type domain"/>
    <property type="match status" value="1"/>
</dbReference>
<dbReference type="EMBL" id="JNGW01000067">
    <property type="protein sequence ID" value="KDR52328.1"/>
    <property type="molecule type" value="Genomic_DNA"/>
</dbReference>
<comment type="caution">
    <text evidence="3">The sequence shown here is derived from an EMBL/GenBank/DDBJ whole genome shotgun (WGS) entry which is preliminary data.</text>
</comment>
<feature type="compositionally biased region" description="Gly residues" evidence="1">
    <location>
        <begin position="964"/>
        <end position="981"/>
    </location>
</feature>
<sequence length="981" mass="110024">MLFFFVAAVTKAQERKISGMLTDRDTHEAVTQTTVQLLKSDSTFVVGAISNEKGEFTLTAPEDGNYLLKISSVGYLTHFQKLLISDGKDLALGKIVMNADAIMLKGTTVTGQAVKVTVREDTFVYNSAAFRTPEGSTIEELVKRLPGAQVSDDGKITINGKEVKKILVDGKEFMTGDTKTALKNLPTSIVDKIKSYDQRSDLARVSGIDDGDEQTVLDFGIKKGMNKGVFSNADLALGTESRYANRLMGAYFKDEYRAMLFANANNTNDMGFPGGGGRGNFGRNRDGLNASKMLGTNFNYEKKNKLTIDWSLRWNHSDGDVQSRVASENFVSTAGSFSNSLNQSYSRGNQWNARGRLEWQPDTLTNIMFRPSFSYSTSDGTSSSMSATYNDNPYNYVSDPLSSSAFAQLAADSLMVNTRSQNSISYTRNKQAGGMLQLNRRLNANGRNVTLRADVDYTDTDTKSLSLSNVHLFQVKNATGLDSAYQTNRYNLTPTTAWSYSLQATYSEPLWRGTFLQFRYKYGYSRTTSNRSTFDFSNLGEDFFSSLSPLYRGWNSYLSLLANPYENYLDQRLSRSSVYTNHTHELEMMLRFVGKNYKFNAGFMVQPQSSHFTQTYLGQYADSMRHVFNVSPTLELRYKFSDVSQLRINYRGTTSQPAMADLLDIVDDSDPLNVHRGNPGLKPSFTNSLRFFYNTYKERRQQTLMSFLDYSNTRNAVSNRVTYDETTGGRTTQPDNINGNWNVNAGLMFNTAIDSAGVFNVNTFSNLGYNNYVGYVSLNSTSGSQRNVTRSFSLSERLATSYRNSWLELELDGSFTYAHSKNELQLQNNLNTWQFAYGATLNFTLPWGMQLSTDLHQNSRRGYADRALNTNELVWNAQLSQSFLKGSPLSVSVQFYDLLRQQSNFSRSINAYQRTDTEYNSINSYAMLHVVYRFNLFGGKDARQQMRKNRPDEEGPGAPPPGGMPGGRRPMGGIRPMGGGF</sequence>
<dbReference type="eggNOG" id="COG1615">
    <property type="taxonomic scope" value="Bacteria"/>
</dbReference>
<reference evidence="3 4" key="1">
    <citation type="submission" date="2013-08" db="EMBL/GenBank/DDBJ databases">
        <authorList>
            <person name="Weinstock G."/>
            <person name="Sodergren E."/>
            <person name="Wylie T."/>
            <person name="Fulton L."/>
            <person name="Fulton R."/>
            <person name="Fronick C."/>
            <person name="O'Laughlin M."/>
            <person name="Godfrey J."/>
            <person name="Miner T."/>
            <person name="Herter B."/>
            <person name="Appelbaum E."/>
            <person name="Cordes M."/>
            <person name="Lek S."/>
            <person name="Wollam A."/>
            <person name="Pepin K.H."/>
            <person name="Palsikar V.B."/>
            <person name="Mitreva M."/>
            <person name="Wilson R.K."/>
        </authorList>
    </citation>
    <scope>NUCLEOTIDE SEQUENCE [LARGE SCALE GENOMIC DNA]</scope>
    <source>
        <strain evidence="3 4">ATCC 15930</strain>
    </source>
</reference>
<organism evidence="3 4">
    <name type="scientific">Hoylesella loescheii DSM 19665 = JCM 12249 = ATCC 15930</name>
    <dbReference type="NCBI Taxonomy" id="1122985"/>
    <lineage>
        <taxon>Bacteria</taxon>
        <taxon>Pseudomonadati</taxon>
        <taxon>Bacteroidota</taxon>
        <taxon>Bacteroidia</taxon>
        <taxon>Bacteroidales</taxon>
        <taxon>Prevotellaceae</taxon>
        <taxon>Hoylesella</taxon>
    </lineage>
</organism>
<dbReference type="HOGENOM" id="CLU_012729_0_1_10"/>
<dbReference type="Pfam" id="PF13620">
    <property type="entry name" value="CarboxypepD_reg"/>
    <property type="match status" value="1"/>
</dbReference>
<evidence type="ECO:0000256" key="1">
    <source>
        <dbReference type="SAM" id="MobiDB-lite"/>
    </source>
</evidence>
<evidence type="ECO:0000259" key="2">
    <source>
        <dbReference type="Pfam" id="PF14905"/>
    </source>
</evidence>
<gene>
    <name evidence="3" type="ORF">HMPREF1991_01591</name>
</gene>
<evidence type="ECO:0000313" key="4">
    <source>
        <dbReference type="Proteomes" id="UP000027442"/>
    </source>
</evidence>
<proteinExistence type="predicted"/>
<feature type="region of interest" description="Disordered" evidence="1">
    <location>
        <begin position="943"/>
        <end position="981"/>
    </location>
</feature>
<dbReference type="InterPro" id="IPR041700">
    <property type="entry name" value="OMP_b-brl_3"/>
</dbReference>
<feature type="compositionally biased region" description="Basic and acidic residues" evidence="1">
    <location>
        <begin position="943"/>
        <end position="953"/>
    </location>
</feature>
<protein>
    <recommendedName>
        <fullName evidence="2">Outer membrane protein beta-barrel domain-containing protein</fullName>
    </recommendedName>
</protein>
<name>A0A069QHJ0_HOYLO</name>
<dbReference type="SUPFAM" id="SSF56935">
    <property type="entry name" value="Porins"/>
    <property type="match status" value="2"/>
</dbReference>
<dbReference type="PATRIC" id="fig|1122985.7.peg.1652"/>